<dbReference type="PaxDb" id="2711-XP_006490916.1"/>
<accession>A0A067HDC2</accession>
<dbReference type="KEGG" id="cit:102624184"/>
<dbReference type="eggNOG" id="ENOG502RZC9">
    <property type="taxonomic scope" value="Eukaryota"/>
</dbReference>
<dbReference type="STRING" id="2711.A0A067HDC2"/>
<dbReference type="InterPro" id="IPR029063">
    <property type="entry name" value="SAM-dependent_MTases_sf"/>
</dbReference>
<protein>
    <submittedName>
        <fullName evidence="1">Uncharacterized protein</fullName>
    </submittedName>
</protein>
<proteinExistence type="predicted"/>
<dbReference type="PANTHER" id="PTHR33593:SF17">
    <property type="entry name" value="DUF1442 FAMILY PROTEIN"/>
    <property type="match status" value="1"/>
</dbReference>
<dbReference type="Gene3D" id="3.40.50.150">
    <property type="entry name" value="Vaccinia Virus protein VP39"/>
    <property type="match status" value="1"/>
</dbReference>
<reference evidence="1 2" key="1">
    <citation type="submission" date="2014-04" db="EMBL/GenBank/DDBJ databases">
        <authorList>
            <consortium name="International Citrus Genome Consortium"/>
            <person name="Gmitter F."/>
            <person name="Chen C."/>
            <person name="Farmerie W."/>
            <person name="Harkins T."/>
            <person name="Desany B."/>
            <person name="Mohiuddin M."/>
            <person name="Kodira C."/>
            <person name="Borodovsky M."/>
            <person name="Lomsadze A."/>
            <person name="Burns P."/>
            <person name="Jenkins J."/>
            <person name="Prochnik S."/>
            <person name="Shu S."/>
            <person name="Chapman J."/>
            <person name="Pitluck S."/>
            <person name="Schmutz J."/>
            <person name="Rokhsar D."/>
        </authorList>
    </citation>
    <scope>NUCLEOTIDE SEQUENCE</scope>
</reference>
<dbReference type="EMBL" id="KK784873">
    <property type="protein sequence ID" value="KDO85811.1"/>
    <property type="molecule type" value="Genomic_DNA"/>
</dbReference>
<name>A0A067HDC2_CITSI</name>
<dbReference type="Proteomes" id="UP000027120">
    <property type="component" value="Unassembled WGS sequence"/>
</dbReference>
<gene>
    <name evidence="1" type="ORF">CISIN_1g042616mg</name>
</gene>
<dbReference type="AlphaFoldDB" id="A0A067HDC2"/>
<dbReference type="InterPro" id="IPR009902">
    <property type="entry name" value="DUF1442"/>
</dbReference>
<keyword evidence="2" id="KW-1185">Reference proteome</keyword>
<organism evidence="1 2">
    <name type="scientific">Citrus sinensis</name>
    <name type="common">Sweet orange</name>
    <name type="synonym">Citrus aurantium var. sinensis</name>
    <dbReference type="NCBI Taxonomy" id="2711"/>
    <lineage>
        <taxon>Eukaryota</taxon>
        <taxon>Viridiplantae</taxon>
        <taxon>Streptophyta</taxon>
        <taxon>Embryophyta</taxon>
        <taxon>Tracheophyta</taxon>
        <taxon>Spermatophyta</taxon>
        <taxon>Magnoliopsida</taxon>
        <taxon>eudicotyledons</taxon>
        <taxon>Gunneridae</taxon>
        <taxon>Pentapetalae</taxon>
        <taxon>rosids</taxon>
        <taxon>malvids</taxon>
        <taxon>Sapindales</taxon>
        <taxon>Rutaceae</taxon>
        <taxon>Aurantioideae</taxon>
        <taxon>Citrus</taxon>
    </lineage>
</organism>
<dbReference type="Pfam" id="PF07279">
    <property type="entry name" value="DUF1442"/>
    <property type="match status" value="1"/>
</dbReference>
<dbReference type="PANTHER" id="PTHR33593">
    <property type="entry name" value="DUF1442 FAMILY PROTEIN"/>
    <property type="match status" value="1"/>
</dbReference>
<sequence length="220" mass="23437">MSSWSSENATKAYLQALKMGKRGKEPDVGEFISALAAGNNAQLIVMACSSIAVSRTLALVAAARQTGGRVVCILSGVIGDIDASKKSLGRYANCIEFVKGDAQKLLMGDYRGADFVLIDCNIDIDGHKNVFRAAKESVMHGSGAGVIVGYNALPKGSWRGYKTHFLPIGEGLLVTRIGENSDVGGGRKRSRWVVTVDKCTGEEHVFRVTSSSSPRKVIEA</sequence>
<dbReference type="SMR" id="A0A067HDC2"/>
<evidence type="ECO:0000313" key="1">
    <source>
        <dbReference type="EMBL" id="KDO85811.1"/>
    </source>
</evidence>
<evidence type="ECO:0000313" key="2">
    <source>
        <dbReference type="Proteomes" id="UP000027120"/>
    </source>
</evidence>